<dbReference type="Pfam" id="PF14100">
    <property type="entry name" value="DUF6807"/>
    <property type="match status" value="1"/>
</dbReference>
<evidence type="ECO:0000256" key="1">
    <source>
        <dbReference type="ARBA" id="ARBA00023002"/>
    </source>
</evidence>
<protein>
    <submittedName>
        <fullName evidence="6">DUF6807 family protein</fullName>
    </submittedName>
</protein>
<feature type="compositionally biased region" description="Basic and acidic residues" evidence="3">
    <location>
        <begin position="493"/>
        <end position="503"/>
    </location>
</feature>
<evidence type="ECO:0000313" key="7">
    <source>
        <dbReference type="Proteomes" id="UP001597277"/>
    </source>
</evidence>
<dbReference type="InterPro" id="IPR029475">
    <property type="entry name" value="DUF6807"/>
</dbReference>
<feature type="domain" description="Gfo/Idh/MocA-like oxidoreductase N-terminal" evidence="4">
    <location>
        <begin position="11"/>
        <end position="130"/>
    </location>
</feature>
<organism evidence="6 7">
    <name type="scientific">Georgenia deserti</name>
    <dbReference type="NCBI Taxonomy" id="2093781"/>
    <lineage>
        <taxon>Bacteria</taxon>
        <taxon>Bacillati</taxon>
        <taxon>Actinomycetota</taxon>
        <taxon>Actinomycetes</taxon>
        <taxon>Micrococcales</taxon>
        <taxon>Bogoriellaceae</taxon>
        <taxon>Georgenia</taxon>
    </lineage>
</organism>
<sequence length="678" mass="72031">MQATDDGDGRLRVAVVGAMGFGAFHLRALQDLTDTAVLTAVVDPRPAAGEVLEMLGRAPQYASLTDLLAEQRPDIVVIASPIPTHAPLAEEAMRAGCHLLLEKPPTASLAEYENLLAVAQETGRVVQVGFQADGSSAYDAIAAAVAAGEIGEVRGVGAVGTWVRATSYFARAPWAGRRRLDGVDVVDGVVTNPLAHAVQAALRLAGARRAEDVAAVEAELFRANDIEADDTSSIRIITATALPVAVGLTLCAAAHSEPRVIVHGSAGRIVYWYKTDRIEISTARGSRSLTATSTGALADLVAHLRGDTAEPASPLTHAGAFMRVMEAVRTAPEPATIPARLTTWHEDEVGRHVVVDDVEAWCERVAESLRTFTTLGAPWAPRHSTLATLRLSETTGAPEVARYVDGAGTSALDSPRPHLHPVRTTAGVLVSAVAPADHTWHAGVGMAVQDVGGHNLWGGRTYVRGSGYMWRDDHGRITHEQWRATPGQAHPTESGDEHGEHRDGGYMEAELAWRGHDGSVLLTEIRTLTWGPEERGWRLEWTSALTNATTDTLALGSPGSNGRVGGGYGGFFWRLPACSDVDVRTAQARGEEAVHGTVAPWLAWSATTAEGDVTLVITSDDGDPWFVRVAGYPGFGSSLAWSEAIQLAPATSISRRFRIFIADGRLTDDEAAEVAARL</sequence>
<evidence type="ECO:0000259" key="5">
    <source>
        <dbReference type="Pfam" id="PF22725"/>
    </source>
</evidence>
<dbReference type="InterPro" id="IPR055170">
    <property type="entry name" value="GFO_IDH_MocA-like_dom"/>
</dbReference>
<evidence type="ECO:0000313" key="6">
    <source>
        <dbReference type="EMBL" id="MFD1717611.1"/>
    </source>
</evidence>
<dbReference type="PANTHER" id="PTHR43818">
    <property type="entry name" value="BCDNA.GH03377"/>
    <property type="match status" value="1"/>
</dbReference>
<dbReference type="Pfam" id="PF22725">
    <property type="entry name" value="GFO_IDH_MocA_C3"/>
    <property type="match status" value="1"/>
</dbReference>
<evidence type="ECO:0000256" key="2">
    <source>
        <dbReference type="ARBA" id="ARBA00023027"/>
    </source>
</evidence>
<dbReference type="Proteomes" id="UP001597277">
    <property type="component" value="Unassembled WGS sequence"/>
</dbReference>
<dbReference type="Pfam" id="PF01408">
    <property type="entry name" value="GFO_IDH_MocA"/>
    <property type="match status" value="1"/>
</dbReference>
<gene>
    <name evidence="6" type="ORF">ACFSE6_07190</name>
</gene>
<feature type="region of interest" description="Disordered" evidence="3">
    <location>
        <begin position="480"/>
        <end position="503"/>
    </location>
</feature>
<dbReference type="SUPFAM" id="SSF55347">
    <property type="entry name" value="Glyceraldehyde-3-phosphate dehydrogenase-like, C-terminal domain"/>
    <property type="match status" value="1"/>
</dbReference>
<dbReference type="Gene3D" id="3.40.50.720">
    <property type="entry name" value="NAD(P)-binding Rossmann-like Domain"/>
    <property type="match status" value="1"/>
</dbReference>
<dbReference type="InterPro" id="IPR036291">
    <property type="entry name" value="NAD(P)-bd_dom_sf"/>
</dbReference>
<proteinExistence type="predicted"/>
<accession>A0ABW4L6A5</accession>
<dbReference type="RefSeq" id="WP_388004249.1">
    <property type="nucleotide sequence ID" value="NZ_JBHUEE010000003.1"/>
</dbReference>
<keyword evidence="1" id="KW-0560">Oxidoreductase</keyword>
<reference evidence="7" key="1">
    <citation type="journal article" date="2019" name="Int. J. Syst. Evol. Microbiol.">
        <title>The Global Catalogue of Microorganisms (GCM) 10K type strain sequencing project: providing services to taxonomists for standard genome sequencing and annotation.</title>
        <authorList>
            <consortium name="The Broad Institute Genomics Platform"/>
            <consortium name="The Broad Institute Genome Sequencing Center for Infectious Disease"/>
            <person name="Wu L."/>
            <person name="Ma J."/>
        </authorList>
    </citation>
    <scope>NUCLEOTIDE SEQUENCE [LARGE SCALE GENOMIC DNA]</scope>
    <source>
        <strain evidence="7">JCM 17130</strain>
    </source>
</reference>
<dbReference type="Gene3D" id="3.30.360.10">
    <property type="entry name" value="Dihydrodipicolinate Reductase, domain 2"/>
    <property type="match status" value="1"/>
</dbReference>
<dbReference type="SUPFAM" id="SSF51735">
    <property type="entry name" value="NAD(P)-binding Rossmann-fold domains"/>
    <property type="match status" value="1"/>
</dbReference>
<feature type="domain" description="GFO/IDH/MocA-like oxidoreductase" evidence="5">
    <location>
        <begin position="140"/>
        <end position="269"/>
    </location>
</feature>
<keyword evidence="2" id="KW-0520">NAD</keyword>
<dbReference type="PANTHER" id="PTHR43818:SF11">
    <property type="entry name" value="BCDNA.GH03377"/>
    <property type="match status" value="1"/>
</dbReference>
<evidence type="ECO:0000256" key="3">
    <source>
        <dbReference type="SAM" id="MobiDB-lite"/>
    </source>
</evidence>
<evidence type="ECO:0000259" key="4">
    <source>
        <dbReference type="Pfam" id="PF01408"/>
    </source>
</evidence>
<comment type="caution">
    <text evidence="6">The sequence shown here is derived from an EMBL/GenBank/DDBJ whole genome shotgun (WGS) entry which is preliminary data.</text>
</comment>
<dbReference type="InterPro" id="IPR050463">
    <property type="entry name" value="Gfo/Idh/MocA_oxidrdct_glycsds"/>
</dbReference>
<name>A0ABW4L6A5_9MICO</name>
<dbReference type="EMBL" id="JBHUEE010000003">
    <property type="protein sequence ID" value="MFD1717611.1"/>
    <property type="molecule type" value="Genomic_DNA"/>
</dbReference>
<keyword evidence="7" id="KW-1185">Reference proteome</keyword>
<dbReference type="InterPro" id="IPR000683">
    <property type="entry name" value="Gfo/Idh/MocA-like_OxRdtase_N"/>
</dbReference>